<organism evidence="1 2">
    <name type="scientific">Leptospira borgpetersenii serovar Pomona str. 200901868</name>
    <dbReference type="NCBI Taxonomy" id="1192866"/>
    <lineage>
        <taxon>Bacteria</taxon>
        <taxon>Pseudomonadati</taxon>
        <taxon>Spirochaetota</taxon>
        <taxon>Spirochaetia</taxon>
        <taxon>Leptospirales</taxon>
        <taxon>Leptospiraceae</taxon>
        <taxon>Leptospira</taxon>
    </lineage>
</organism>
<evidence type="ECO:0000313" key="2">
    <source>
        <dbReference type="Proteomes" id="UP000012159"/>
    </source>
</evidence>
<gene>
    <name evidence="1" type="ORF">LEP1GSC133_2248</name>
</gene>
<evidence type="ECO:0000313" key="1">
    <source>
        <dbReference type="EMBL" id="EMO63263.1"/>
    </source>
</evidence>
<sequence length="37" mass="4245">MMSISLSVFCKYSISNSLSNRFKIEYLLGKNSVNEKI</sequence>
<proteinExistence type="predicted"/>
<protein>
    <submittedName>
        <fullName evidence="1">Uncharacterized protein</fullName>
    </submittedName>
</protein>
<accession>M6WNB5</accession>
<dbReference type="AlphaFoldDB" id="M6WNB5"/>
<comment type="caution">
    <text evidence="1">The sequence shown here is derived from an EMBL/GenBank/DDBJ whole genome shotgun (WGS) entry which is preliminary data.</text>
</comment>
<reference evidence="1 2" key="1">
    <citation type="submission" date="2013-01" db="EMBL/GenBank/DDBJ databases">
        <authorList>
            <person name="Harkins D.M."/>
            <person name="Durkin A.S."/>
            <person name="Brinkac L.M."/>
            <person name="Haft D.H."/>
            <person name="Selengut J.D."/>
            <person name="Sanka R."/>
            <person name="DePew J."/>
            <person name="Purushe J."/>
            <person name="Picardeau M."/>
            <person name="Werts C."/>
            <person name="Goarant C."/>
            <person name="Vinetz J.M."/>
            <person name="Sutton G.G."/>
            <person name="Nierman W.C."/>
            <person name="Fouts D.E."/>
        </authorList>
    </citation>
    <scope>NUCLEOTIDE SEQUENCE [LARGE SCALE GENOMIC DNA]</scope>
    <source>
        <strain evidence="1 2">200901868</strain>
    </source>
</reference>
<dbReference type="Proteomes" id="UP000012159">
    <property type="component" value="Unassembled WGS sequence"/>
</dbReference>
<dbReference type="EMBL" id="AKWF02000057">
    <property type="protein sequence ID" value="EMO63263.1"/>
    <property type="molecule type" value="Genomic_DNA"/>
</dbReference>
<name>M6WNB5_LEPBO</name>